<dbReference type="Proteomes" id="UP000235945">
    <property type="component" value="Unassembled WGS sequence"/>
</dbReference>
<protein>
    <submittedName>
        <fullName evidence="2">Uncharacterized protein</fullName>
    </submittedName>
</protein>
<name>A0A2N8P105_STREU</name>
<evidence type="ECO:0000256" key="1">
    <source>
        <dbReference type="SAM" id="MobiDB-lite"/>
    </source>
</evidence>
<evidence type="ECO:0000313" key="3">
    <source>
        <dbReference type="Proteomes" id="UP000235945"/>
    </source>
</evidence>
<sequence length="140" mass="14881">MVSVASVVVTPPPEVSDEPSILMVAEMLWPADWHWRSPLPLAPGTMPPTRIEKLPEQSMTTAAAAGVPMPIDPSESIPAAAGQRVRAIREVSRRVLPKAAPSPIEQASARRRRQATTATELALPCTSGIPLRRAGPPLGT</sequence>
<dbReference type="EMBL" id="LGUI01000002">
    <property type="protein sequence ID" value="PNE34702.1"/>
    <property type="molecule type" value="Genomic_DNA"/>
</dbReference>
<proteinExistence type="predicted"/>
<keyword evidence="3" id="KW-1185">Reference proteome</keyword>
<dbReference type="RefSeq" id="WP_102917811.1">
    <property type="nucleotide sequence ID" value="NZ_JACHJF010000021.1"/>
</dbReference>
<gene>
    <name evidence="2" type="ORF">AF335_09310</name>
</gene>
<feature type="region of interest" description="Disordered" evidence="1">
    <location>
        <begin position="60"/>
        <end position="80"/>
    </location>
</feature>
<organism evidence="2 3">
    <name type="scientific">Streptomyces eurocidicus</name>
    <name type="common">Streptoverticillium eurocidicus</name>
    <dbReference type="NCBI Taxonomy" id="66423"/>
    <lineage>
        <taxon>Bacteria</taxon>
        <taxon>Bacillati</taxon>
        <taxon>Actinomycetota</taxon>
        <taxon>Actinomycetes</taxon>
        <taxon>Kitasatosporales</taxon>
        <taxon>Streptomycetaceae</taxon>
        <taxon>Streptomyces</taxon>
    </lineage>
</organism>
<feature type="region of interest" description="Disordered" evidence="1">
    <location>
        <begin position="98"/>
        <end position="140"/>
    </location>
</feature>
<comment type="caution">
    <text evidence="2">The sequence shown here is derived from an EMBL/GenBank/DDBJ whole genome shotgun (WGS) entry which is preliminary data.</text>
</comment>
<dbReference type="AlphaFoldDB" id="A0A2N8P105"/>
<reference evidence="3" key="1">
    <citation type="submission" date="2015-07" db="EMBL/GenBank/DDBJ databases">
        <authorList>
            <person name="Graham D.E."/>
            <person name="Giannone R.J."/>
            <person name="Gulvik C.A."/>
            <person name="Hettich R.L."/>
            <person name="Klingeman D.M."/>
            <person name="Mahan K.M."/>
            <person name="Parry R.J."/>
            <person name="Spain J.C."/>
        </authorList>
    </citation>
    <scope>NUCLEOTIDE SEQUENCE [LARGE SCALE GENOMIC DNA]</scope>
    <source>
        <strain evidence="3">ATCC 27428</strain>
    </source>
</reference>
<accession>A0A2N8P105</accession>
<evidence type="ECO:0000313" key="2">
    <source>
        <dbReference type="EMBL" id="PNE34702.1"/>
    </source>
</evidence>